<keyword evidence="2" id="KW-1185">Reference proteome</keyword>
<proteinExistence type="predicted"/>
<accession>A0A916JY53</accession>
<name>A0A916JY53_9BACL</name>
<sequence length="177" mass="20424">MLNRTILVVAPEKYAKQARQLAHQINKKEDFNNAVFWTEKHYQDNEMQLTKDNLIIFIGDAKENKFTKDYIDLIKPVHSDGGICYGYDQNKAFVYADEKHFDSSTFQIIKNLYDKSSIKDAWPLLLPMGPAIFVANSIRKMFKEHRSIANQKELATAAAVQLLLDKGWNQWVNQQAG</sequence>
<protein>
    <submittedName>
        <fullName evidence="1">Uncharacterized protein</fullName>
    </submittedName>
</protein>
<evidence type="ECO:0000313" key="1">
    <source>
        <dbReference type="EMBL" id="CAG7614348.1"/>
    </source>
</evidence>
<comment type="caution">
    <text evidence="1">The sequence shown here is derived from an EMBL/GenBank/DDBJ whole genome shotgun (WGS) entry which is preliminary data.</text>
</comment>
<evidence type="ECO:0000313" key="2">
    <source>
        <dbReference type="Proteomes" id="UP000693672"/>
    </source>
</evidence>
<organism evidence="1 2">
    <name type="scientific">Paenibacillus solanacearum</name>
    <dbReference type="NCBI Taxonomy" id="2048548"/>
    <lineage>
        <taxon>Bacteria</taxon>
        <taxon>Bacillati</taxon>
        <taxon>Bacillota</taxon>
        <taxon>Bacilli</taxon>
        <taxon>Bacillales</taxon>
        <taxon>Paenibacillaceae</taxon>
        <taxon>Paenibacillus</taxon>
    </lineage>
</organism>
<dbReference type="EMBL" id="CAJVAS010000005">
    <property type="protein sequence ID" value="CAG7614348.1"/>
    <property type="molecule type" value="Genomic_DNA"/>
</dbReference>
<dbReference type="AlphaFoldDB" id="A0A916JY53"/>
<gene>
    <name evidence="1" type="ORF">PAESOLCIP111_01700</name>
</gene>
<dbReference type="Proteomes" id="UP000693672">
    <property type="component" value="Unassembled WGS sequence"/>
</dbReference>
<reference evidence="1" key="1">
    <citation type="submission" date="2021-06" db="EMBL/GenBank/DDBJ databases">
        <authorList>
            <person name="Criscuolo A."/>
        </authorList>
    </citation>
    <scope>NUCLEOTIDE SEQUENCE</scope>
    <source>
        <strain evidence="1">CIP111600</strain>
    </source>
</reference>
<dbReference type="RefSeq" id="WP_218091496.1">
    <property type="nucleotide sequence ID" value="NZ_CAJVAS010000005.1"/>
</dbReference>